<evidence type="ECO:0000313" key="5">
    <source>
        <dbReference type="EMBL" id="QNN78095.1"/>
    </source>
</evidence>
<evidence type="ECO:0000259" key="3">
    <source>
        <dbReference type="PROSITE" id="PS50883"/>
    </source>
</evidence>
<evidence type="ECO:0000256" key="1">
    <source>
        <dbReference type="ARBA" id="ARBA00001946"/>
    </source>
</evidence>
<dbReference type="FunFam" id="3.30.70.270:FF:000001">
    <property type="entry name" value="Diguanylate cyclase domain protein"/>
    <property type="match status" value="1"/>
</dbReference>
<feature type="domain" description="EAL" evidence="3">
    <location>
        <begin position="531"/>
        <end position="784"/>
    </location>
</feature>
<evidence type="ECO:0000259" key="4">
    <source>
        <dbReference type="PROSITE" id="PS50887"/>
    </source>
</evidence>
<dbReference type="GeneID" id="81469563"/>
<comment type="cofactor">
    <cofactor evidence="1">
        <name>Mg(2+)</name>
        <dbReference type="ChEBI" id="CHEBI:18420"/>
    </cofactor>
</comment>
<dbReference type="Gene3D" id="3.30.450.20">
    <property type="entry name" value="PAS domain"/>
    <property type="match status" value="1"/>
</dbReference>
<gene>
    <name evidence="5" type="ORF">IAE60_01215</name>
</gene>
<feature type="domain" description="GGDEF" evidence="4">
    <location>
        <begin position="387"/>
        <end position="522"/>
    </location>
</feature>
<dbReference type="InterPro" id="IPR035965">
    <property type="entry name" value="PAS-like_dom_sf"/>
</dbReference>
<feature type="transmembrane region" description="Helical" evidence="2">
    <location>
        <begin position="64"/>
        <end position="83"/>
    </location>
</feature>
<protein>
    <submittedName>
        <fullName evidence="5">EAL domain-containing protein</fullName>
    </submittedName>
</protein>
<dbReference type="SUPFAM" id="SSF55785">
    <property type="entry name" value="PYP-like sensor domain (PAS domain)"/>
    <property type="match status" value="1"/>
</dbReference>
<accession>A0A7G9TDC0</accession>
<dbReference type="CDD" id="cd01948">
    <property type="entry name" value="EAL"/>
    <property type="match status" value="1"/>
</dbReference>
<proteinExistence type="predicted"/>
<dbReference type="EMBL" id="CP060731">
    <property type="protein sequence ID" value="QNN78095.1"/>
    <property type="molecule type" value="Genomic_DNA"/>
</dbReference>
<feature type="transmembrane region" description="Helical" evidence="2">
    <location>
        <begin position="103"/>
        <end position="124"/>
    </location>
</feature>
<sequence length="786" mass="86261">MRGAWERLRRCWTLPDASEDVRALLLNRQLRNLFRVVPWYVASNCYTGGGVLLVMWPFLDATLAWAWLACLVLVHLGWGWHAVRCARRQQRQGEQSLRHGDLYASMFWCALCALAAGAGIYLGAPLAASDASRLLLSAYTPGLIATGVLVGITTPLVSFTWLAILTISACLMVARLDFLAQGMTVTLLCCYAVMLSSALLFASHLFVRRIEAELAADRQRQIVGLLLRDFESKANDWLWESDCGGVLTRPASRLAQMLGLDADLVGKRLDTLFAPHALLALGGEAAVGPAALRKRLGGGRPFSGVVVEAMVDQQPRSWSLSAKPLHAPTGEWIGWRGVGCEVTDARLREAEALVRERKLHHLAHHDPLTGLPNRRAFLDAMEVEREGPHAVAMIDLDNFKTINDSLGHAVGDQVLCAVARRLQQGCRPGDLLARLGGDEFAVLLRGLPATDADAEACARLEHLLDVLRIPEWVNDYRVDVRASIGVSRVVDSAETGELMRQADNALYAAKNEGRDMFRQYSPRMSERLRERLALVSDLALAAHAGQLELDYMPLRAADDLRVRGYEALVRWRHPVHGRIPPMDFIPVAEESGLIVPIGLWVLERACRDALAWAPDTLLAVNVSPIQLASPSLVDSVMDVLQRVGLPADRLELEITESVLARDPAAARAMLQRLRAAGVRIAIDDFGVGYSSMAQLRELPFDSLKLDQSFAAALLQEGARDMTRSIIASVVQLARSMQLTVVAEGVEVQEQLEMLRGLGCTLLQGYLFGKPRPIAALMGETAESERA</sequence>
<dbReference type="PROSITE" id="PS50883">
    <property type="entry name" value="EAL"/>
    <property type="match status" value="1"/>
</dbReference>
<dbReference type="InterPro" id="IPR052155">
    <property type="entry name" value="Biofilm_reg_signaling"/>
</dbReference>
<dbReference type="PANTHER" id="PTHR44757">
    <property type="entry name" value="DIGUANYLATE CYCLASE DGCP"/>
    <property type="match status" value="1"/>
</dbReference>
<dbReference type="NCBIfam" id="TIGR00254">
    <property type="entry name" value="GGDEF"/>
    <property type="match status" value="1"/>
</dbReference>
<dbReference type="RefSeq" id="WP_187573557.1">
    <property type="nucleotide sequence ID" value="NZ_CP060731.1"/>
</dbReference>
<dbReference type="Pfam" id="PF00563">
    <property type="entry name" value="EAL"/>
    <property type="match status" value="1"/>
</dbReference>
<evidence type="ECO:0000256" key="2">
    <source>
        <dbReference type="SAM" id="Phobius"/>
    </source>
</evidence>
<dbReference type="Gene3D" id="3.30.70.270">
    <property type="match status" value="1"/>
</dbReference>
<dbReference type="SUPFAM" id="SSF55073">
    <property type="entry name" value="Nucleotide cyclase"/>
    <property type="match status" value="1"/>
</dbReference>
<dbReference type="SUPFAM" id="SSF141868">
    <property type="entry name" value="EAL domain-like"/>
    <property type="match status" value="1"/>
</dbReference>
<dbReference type="Pfam" id="PF00990">
    <property type="entry name" value="GGDEF"/>
    <property type="match status" value="1"/>
</dbReference>
<dbReference type="CDD" id="cd01949">
    <property type="entry name" value="GGDEF"/>
    <property type="match status" value="1"/>
</dbReference>
<dbReference type="Gene3D" id="3.20.20.450">
    <property type="entry name" value="EAL domain"/>
    <property type="match status" value="1"/>
</dbReference>
<dbReference type="SMART" id="SM00052">
    <property type="entry name" value="EAL"/>
    <property type="match status" value="1"/>
</dbReference>
<dbReference type="AlphaFoldDB" id="A0A7G9TDC0"/>
<dbReference type="InterPro" id="IPR043128">
    <property type="entry name" value="Rev_trsase/Diguanyl_cyclase"/>
</dbReference>
<keyword evidence="2" id="KW-0812">Transmembrane</keyword>
<dbReference type="PANTHER" id="PTHR44757:SF10">
    <property type="entry name" value="MEMBRANE PROTEIN"/>
    <property type="match status" value="1"/>
</dbReference>
<keyword evidence="2" id="KW-0472">Membrane</keyword>
<dbReference type="PROSITE" id="PS50887">
    <property type="entry name" value="GGDEF"/>
    <property type="match status" value="1"/>
</dbReference>
<feature type="transmembrane region" description="Helical" evidence="2">
    <location>
        <begin position="185"/>
        <end position="207"/>
    </location>
</feature>
<feature type="transmembrane region" description="Helical" evidence="2">
    <location>
        <begin position="144"/>
        <end position="173"/>
    </location>
</feature>
<name>A0A7G9TDC0_PSEMX</name>
<dbReference type="InterPro" id="IPR001633">
    <property type="entry name" value="EAL_dom"/>
</dbReference>
<reference evidence="5 6" key="1">
    <citation type="submission" date="2020-08" db="EMBL/GenBank/DDBJ databases">
        <title>Streptomycin Non-resistant strain, P. mexicana.</title>
        <authorList>
            <person name="Ganesh-Kumar S."/>
            <person name="Zhe T."/>
            <person name="Yu Z."/>
            <person name="Min Y."/>
        </authorList>
    </citation>
    <scope>NUCLEOTIDE SEQUENCE [LARGE SCALE GENOMIC DNA]</scope>
    <source>
        <strain evidence="5 6">GTZY2</strain>
    </source>
</reference>
<dbReference type="GO" id="GO:0003824">
    <property type="term" value="F:catalytic activity"/>
    <property type="evidence" value="ECO:0007669"/>
    <property type="project" value="UniProtKB-ARBA"/>
</dbReference>
<organism evidence="5 6">
    <name type="scientific">Pseudoxanthomonas mexicana</name>
    <dbReference type="NCBI Taxonomy" id="128785"/>
    <lineage>
        <taxon>Bacteria</taxon>
        <taxon>Pseudomonadati</taxon>
        <taxon>Pseudomonadota</taxon>
        <taxon>Gammaproteobacteria</taxon>
        <taxon>Lysobacterales</taxon>
        <taxon>Lysobacteraceae</taxon>
        <taxon>Pseudoxanthomonas</taxon>
    </lineage>
</organism>
<dbReference type="InterPro" id="IPR000160">
    <property type="entry name" value="GGDEF_dom"/>
</dbReference>
<evidence type="ECO:0000313" key="6">
    <source>
        <dbReference type="Proteomes" id="UP000515838"/>
    </source>
</evidence>
<keyword evidence="2" id="KW-1133">Transmembrane helix</keyword>
<dbReference type="Proteomes" id="UP000515838">
    <property type="component" value="Chromosome"/>
</dbReference>
<dbReference type="InterPro" id="IPR029787">
    <property type="entry name" value="Nucleotide_cyclase"/>
</dbReference>
<dbReference type="InterPro" id="IPR035919">
    <property type="entry name" value="EAL_sf"/>
</dbReference>
<feature type="transmembrane region" description="Helical" evidence="2">
    <location>
        <begin position="37"/>
        <end position="58"/>
    </location>
</feature>
<dbReference type="SMART" id="SM00267">
    <property type="entry name" value="GGDEF"/>
    <property type="match status" value="1"/>
</dbReference>